<name>A0A1I2JVS6_9BACI</name>
<feature type="transmembrane region" description="Helical" evidence="1">
    <location>
        <begin position="43"/>
        <end position="63"/>
    </location>
</feature>
<reference evidence="3" key="1">
    <citation type="submission" date="2016-10" db="EMBL/GenBank/DDBJ databases">
        <authorList>
            <person name="Varghese N."/>
            <person name="Submissions S."/>
        </authorList>
    </citation>
    <scope>NUCLEOTIDE SEQUENCE [LARGE SCALE GENOMIC DNA]</scope>
    <source>
        <strain evidence="3">FP5</strain>
    </source>
</reference>
<evidence type="ECO:0000313" key="3">
    <source>
        <dbReference type="Proteomes" id="UP000198897"/>
    </source>
</evidence>
<gene>
    <name evidence="2" type="ORF">SAMN05216353_10212</name>
</gene>
<keyword evidence="1" id="KW-0812">Transmembrane</keyword>
<proteinExistence type="predicted"/>
<keyword evidence="1" id="KW-1133">Transmembrane helix</keyword>
<feature type="transmembrane region" description="Helical" evidence="1">
    <location>
        <begin position="12"/>
        <end position="31"/>
    </location>
</feature>
<sequence length="74" mass="8459">MFLIASDDYEGGVFLKTYVILFMVVFLMHGMTLVNVTLFDGNWNGIVLMLSNLLFLVACVFFGTEFRARRRVKG</sequence>
<accession>A0A1I2JVS6</accession>
<dbReference type="AlphaFoldDB" id="A0A1I2JVS6"/>
<organism evidence="2 3">
    <name type="scientific">Halobacillus alkaliphilus</name>
    <dbReference type="NCBI Taxonomy" id="396056"/>
    <lineage>
        <taxon>Bacteria</taxon>
        <taxon>Bacillati</taxon>
        <taxon>Bacillota</taxon>
        <taxon>Bacilli</taxon>
        <taxon>Bacillales</taxon>
        <taxon>Bacillaceae</taxon>
        <taxon>Halobacillus</taxon>
    </lineage>
</organism>
<protein>
    <submittedName>
        <fullName evidence="2">Uncharacterized protein</fullName>
    </submittedName>
</protein>
<dbReference type="EMBL" id="FOOG01000002">
    <property type="protein sequence ID" value="SFF56901.1"/>
    <property type="molecule type" value="Genomic_DNA"/>
</dbReference>
<dbReference type="Proteomes" id="UP000198897">
    <property type="component" value="Unassembled WGS sequence"/>
</dbReference>
<keyword evidence="3" id="KW-1185">Reference proteome</keyword>
<keyword evidence="1" id="KW-0472">Membrane</keyword>
<evidence type="ECO:0000256" key="1">
    <source>
        <dbReference type="SAM" id="Phobius"/>
    </source>
</evidence>
<evidence type="ECO:0000313" key="2">
    <source>
        <dbReference type="EMBL" id="SFF56901.1"/>
    </source>
</evidence>